<evidence type="ECO:0000313" key="6">
    <source>
        <dbReference type="EMBL" id="CAF3787953.1"/>
    </source>
</evidence>
<reference evidence="3" key="1">
    <citation type="submission" date="2021-02" db="EMBL/GenBank/DDBJ databases">
        <authorList>
            <person name="Nowell W R."/>
        </authorList>
    </citation>
    <scope>NUCLEOTIDE SEQUENCE</scope>
</reference>
<keyword evidence="2" id="KW-0677">Repeat</keyword>
<dbReference type="Proteomes" id="UP000663829">
    <property type="component" value="Unassembled WGS sequence"/>
</dbReference>
<keyword evidence="7" id="KW-1185">Reference proteome</keyword>
<dbReference type="EMBL" id="CAJNOQ010000970">
    <property type="protein sequence ID" value="CAF0855921.1"/>
    <property type="molecule type" value="Genomic_DNA"/>
</dbReference>
<accession>A0A813WIM0</accession>
<dbReference type="Pfam" id="PF13306">
    <property type="entry name" value="LRR_5"/>
    <property type="match status" value="2"/>
</dbReference>
<evidence type="ECO:0000313" key="4">
    <source>
        <dbReference type="EMBL" id="CAF1019249.1"/>
    </source>
</evidence>
<evidence type="ECO:0000313" key="5">
    <source>
        <dbReference type="EMBL" id="CAF3643690.1"/>
    </source>
</evidence>
<evidence type="ECO:0000313" key="7">
    <source>
        <dbReference type="Proteomes" id="UP000663829"/>
    </source>
</evidence>
<dbReference type="InterPro" id="IPR032675">
    <property type="entry name" value="LRR_dom_sf"/>
</dbReference>
<gene>
    <name evidence="3" type="ORF">GPM918_LOCUS6327</name>
    <name evidence="4" type="ORF">OVA965_LOCUS15420</name>
    <name evidence="5" type="ORF">SRO942_LOCUS6327</name>
    <name evidence="6" type="ORF">TMI583_LOCUS15426</name>
</gene>
<proteinExistence type="predicted"/>
<sequence length="361" mass="42469">MLLCPFLSACPPPSVIFPCRCALFVLPQTYTLFFDRSEIFLENGKSIVCEYLKDIIDLKELFQNLSSNVSSTPAEKHFDTFYLLNTVQKEIPENVFSDITFTNLQFQQNLHLTYIHPNAFTLTNSYVKIFETLNTNLSNDFPKEYDIFDVLTKFTNIRRISMQNDSLTSIPDYAFRQRANNSNYSIQSSLEQLWFGIEGIASQKFSSIGQYAFYELPNLRFLRLFSDNMTKIQKYSLAFKNRVNSWNLNNQYMEVYLGSKSLSSESFEPTSLTRFRSRHIFLRLYSTAMSYLDENIFQPFLESNSQSAIDIARSFESWSCDCRSSWIQRDYRLENYDIDNRVYGYRCWDYDFKNCTSAIFI</sequence>
<dbReference type="EMBL" id="CAJNOK010006932">
    <property type="protein sequence ID" value="CAF1019249.1"/>
    <property type="molecule type" value="Genomic_DNA"/>
</dbReference>
<dbReference type="EMBL" id="CAJOBA010006941">
    <property type="protein sequence ID" value="CAF3787953.1"/>
    <property type="molecule type" value="Genomic_DNA"/>
</dbReference>
<dbReference type="PANTHER" id="PTHR24366:SF96">
    <property type="entry name" value="LEUCINE RICH REPEAT CONTAINING 53"/>
    <property type="match status" value="1"/>
</dbReference>
<dbReference type="Proteomes" id="UP000677228">
    <property type="component" value="Unassembled WGS sequence"/>
</dbReference>
<dbReference type="Proteomes" id="UP000682733">
    <property type="component" value="Unassembled WGS sequence"/>
</dbReference>
<dbReference type="EMBL" id="CAJOBC010000970">
    <property type="protein sequence ID" value="CAF3643690.1"/>
    <property type="molecule type" value="Genomic_DNA"/>
</dbReference>
<protein>
    <submittedName>
        <fullName evidence="3">Uncharacterized protein</fullName>
    </submittedName>
</protein>
<organism evidence="3 7">
    <name type="scientific">Didymodactylos carnosus</name>
    <dbReference type="NCBI Taxonomy" id="1234261"/>
    <lineage>
        <taxon>Eukaryota</taxon>
        <taxon>Metazoa</taxon>
        <taxon>Spiralia</taxon>
        <taxon>Gnathifera</taxon>
        <taxon>Rotifera</taxon>
        <taxon>Eurotatoria</taxon>
        <taxon>Bdelloidea</taxon>
        <taxon>Philodinida</taxon>
        <taxon>Philodinidae</taxon>
        <taxon>Didymodactylos</taxon>
    </lineage>
</organism>
<evidence type="ECO:0000313" key="3">
    <source>
        <dbReference type="EMBL" id="CAF0855921.1"/>
    </source>
</evidence>
<keyword evidence="1" id="KW-0433">Leucine-rich repeat</keyword>
<dbReference type="PANTHER" id="PTHR24366">
    <property type="entry name" value="IG(IMMUNOGLOBULIN) AND LRR(LEUCINE RICH REPEAT) DOMAINS"/>
    <property type="match status" value="1"/>
</dbReference>
<evidence type="ECO:0000256" key="1">
    <source>
        <dbReference type="ARBA" id="ARBA00022614"/>
    </source>
</evidence>
<evidence type="ECO:0000256" key="2">
    <source>
        <dbReference type="ARBA" id="ARBA00022737"/>
    </source>
</evidence>
<dbReference type="Gene3D" id="3.80.10.10">
    <property type="entry name" value="Ribonuclease Inhibitor"/>
    <property type="match status" value="1"/>
</dbReference>
<dbReference type="AlphaFoldDB" id="A0A813WIM0"/>
<name>A0A813WIM0_9BILA</name>
<dbReference type="OrthoDB" id="9985976at2759"/>
<comment type="caution">
    <text evidence="3">The sequence shown here is derived from an EMBL/GenBank/DDBJ whole genome shotgun (WGS) entry which is preliminary data.</text>
</comment>
<dbReference type="InterPro" id="IPR026906">
    <property type="entry name" value="LRR_5"/>
</dbReference>
<dbReference type="Proteomes" id="UP000681722">
    <property type="component" value="Unassembled WGS sequence"/>
</dbReference>